<keyword evidence="2" id="KW-1185">Reference proteome</keyword>
<reference evidence="1 2" key="1">
    <citation type="submission" date="2024-01" db="EMBL/GenBank/DDBJ databases">
        <title>A draft genome for a cacao thread blight-causing isolate of Paramarasmius palmivorus.</title>
        <authorList>
            <person name="Baruah I.K."/>
            <person name="Bukari Y."/>
            <person name="Amoako-Attah I."/>
            <person name="Meinhardt L.W."/>
            <person name="Bailey B.A."/>
            <person name="Cohen S.P."/>
        </authorList>
    </citation>
    <scope>NUCLEOTIDE SEQUENCE [LARGE SCALE GENOMIC DNA]</scope>
    <source>
        <strain evidence="1 2">GH-12</strain>
    </source>
</reference>
<gene>
    <name evidence="1" type="ORF">VNI00_016806</name>
</gene>
<organism evidence="1 2">
    <name type="scientific">Paramarasmius palmivorus</name>
    <dbReference type="NCBI Taxonomy" id="297713"/>
    <lineage>
        <taxon>Eukaryota</taxon>
        <taxon>Fungi</taxon>
        <taxon>Dikarya</taxon>
        <taxon>Basidiomycota</taxon>
        <taxon>Agaricomycotina</taxon>
        <taxon>Agaricomycetes</taxon>
        <taxon>Agaricomycetidae</taxon>
        <taxon>Agaricales</taxon>
        <taxon>Marasmiineae</taxon>
        <taxon>Marasmiaceae</taxon>
        <taxon>Paramarasmius</taxon>
    </lineage>
</organism>
<dbReference type="Proteomes" id="UP001383192">
    <property type="component" value="Unassembled WGS sequence"/>
</dbReference>
<dbReference type="AlphaFoldDB" id="A0AAW0BC55"/>
<sequence>MPETVIWDGVTLAFSRKHLKGCLKPPTDLEPGSLSRPRKYIKDPQWFSLKKPLRKAFIAWLRGGSRRVGLVTAEEWLGTEEAAGEVGENSHTMQKDLFTQVTESLGTVAPAVAKVLTYALGPRNQLDRSLLKRYTTLFEQLAAEESLIQMVNESALEKLEAFIHQPSLENATRLIDIPALLLVLEGEMRRRGSVPWELYDLCRWMVARTRAVFGELKKGSLELLEKLQPGTIEEDWKKVCSLD</sequence>
<evidence type="ECO:0000313" key="1">
    <source>
        <dbReference type="EMBL" id="KAK7023391.1"/>
    </source>
</evidence>
<evidence type="ECO:0000313" key="2">
    <source>
        <dbReference type="Proteomes" id="UP001383192"/>
    </source>
</evidence>
<accession>A0AAW0BC55</accession>
<dbReference type="EMBL" id="JAYKXP010000141">
    <property type="protein sequence ID" value="KAK7023391.1"/>
    <property type="molecule type" value="Genomic_DNA"/>
</dbReference>
<comment type="caution">
    <text evidence="1">The sequence shown here is derived from an EMBL/GenBank/DDBJ whole genome shotgun (WGS) entry which is preliminary data.</text>
</comment>
<protein>
    <submittedName>
        <fullName evidence="1">Uncharacterized protein</fullName>
    </submittedName>
</protein>
<proteinExistence type="predicted"/>
<name>A0AAW0BC55_9AGAR</name>